<keyword evidence="8" id="KW-0671">Queuosine biosynthesis</keyword>
<keyword evidence="5 8" id="KW-0408">Iron</keyword>
<dbReference type="InterPro" id="IPR058240">
    <property type="entry name" value="rSAM_sf"/>
</dbReference>
<keyword evidence="3 8" id="KW-0479">Metal-binding</keyword>
<dbReference type="Pfam" id="PF04055">
    <property type="entry name" value="Radical_SAM"/>
    <property type="match status" value="1"/>
</dbReference>
<keyword evidence="4 8" id="KW-0460">Magnesium</keyword>
<dbReference type="PANTHER" id="PTHR42836:SF1">
    <property type="entry name" value="7-CARBOXY-7-DEAZAGUANINE SYNTHASE"/>
    <property type="match status" value="1"/>
</dbReference>
<proteinExistence type="inferred from homology"/>
<feature type="domain" description="Radical SAM core" evidence="9">
    <location>
        <begin position="22"/>
        <end position="220"/>
    </location>
</feature>
<evidence type="ECO:0000256" key="7">
    <source>
        <dbReference type="ARBA" id="ARBA00023239"/>
    </source>
</evidence>
<dbReference type="NCBIfam" id="TIGR03963">
    <property type="entry name" value="rSAM_QueE_Clost"/>
    <property type="match status" value="1"/>
</dbReference>
<evidence type="ECO:0000256" key="2">
    <source>
        <dbReference type="ARBA" id="ARBA00022691"/>
    </source>
</evidence>
<organism evidence="10 11">
    <name type="scientific">Blautia stercoris</name>
    <dbReference type="NCBI Taxonomy" id="871664"/>
    <lineage>
        <taxon>Bacteria</taxon>
        <taxon>Bacillati</taxon>
        <taxon>Bacillota</taxon>
        <taxon>Clostridia</taxon>
        <taxon>Lachnospirales</taxon>
        <taxon>Lachnospiraceae</taxon>
        <taxon>Blautia</taxon>
    </lineage>
</organism>
<dbReference type="InterPro" id="IPR007197">
    <property type="entry name" value="rSAM"/>
</dbReference>
<keyword evidence="6 8" id="KW-0411">Iron-sulfur</keyword>
<keyword evidence="1 8" id="KW-0004">4Fe-4S</keyword>
<evidence type="ECO:0000256" key="1">
    <source>
        <dbReference type="ARBA" id="ARBA00022485"/>
    </source>
</evidence>
<dbReference type="RefSeq" id="WP_187559315.1">
    <property type="nucleotide sequence ID" value="NZ_JACRTP010000018.1"/>
</dbReference>
<feature type="binding site" evidence="8">
    <location>
        <position position="31"/>
    </location>
    <ligand>
        <name>substrate</name>
    </ligand>
</feature>
<comment type="pathway">
    <text evidence="8">Purine metabolism; 7-cyano-7-deazaguanine biosynthesis.</text>
</comment>
<dbReference type="InterPro" id="IPR023868">
    <property type="entry name" value="7-CO-7-deazaGua_synth_put_Clo"/>
</dbReference>
<feature type="binding site" evidence="8">
    <location>
        <position position="79"/>
    </location>
    <ligand>
        <name>S-adenosyl-L-methionine</name>
        <dbReference type="ChEBI" id="CHEBI:59789"/>
    </ligand>
</feature>
<feature type="binding site" evidence="8">
    <location>
        <position position="77"/>
    </location>
    <ligand>
        <name>substrate</name>
    </ligand>
</feature>
<comment type="subunit">
    <text evidence="8">Homodimer.</text>
</comment>
<keyword evidence="7 8" id="KW-0456">Lyase</keyword>
<feature type="binding site" evidence="8">
    <location>
        <position position="42"/>
    </location>
    <ligand>
        <name>[4Fe-4S] cluster</name>
        <dbReference type="ChEBI" id="CHEBI:49883"/>
        <note>4Fe-4S-S-AdoMet</note>
    </ligand>
</feature>
<comment type="catalytic activity">
    <reaction evidence="8">
        <text>6-carboxy-5,6,7,8-tetrahydropterin + H(+) = 7-carboxy-7-carbaguanine + NH4(+)</text>
        <dbReference type="Rhea" id="RHEA:27974"/>
        <dbReference type="ChEBI" id="CHEBI:15378"/>
        <dbReference type="ChEBI" id="CHEBI:28938"/>
        <dbReference type="ChEBI" id="CHEBI:61032"/>
        <dbReference type="ChEBI" id="CHEBI:61036"/>
        <dbReference type="EC" id="4.3.99.3"/>
    </reaction>
</comment>
<comment type="caution">
    <text evidence="8">Lacks conserved residue(s) required for the propagation of feature annotation.</text>
</comment>
<feature type="binding site" evidence="8">
    <location>
        <position position="44"/>
    </location>
    <ligand>
        <name>Mg(2+)</name>
        <dbReference type="ChEBI" id="CHEBI:18420"/>
    </ligand>
</feature>
<evidence type="ECO:0000256" key="4">
    <source>
        <dbReference type="ARBA" id="ARBA00022842"/>
    </source>
</evidence>
<dbReference type="SFLD" id="SFLDS00029">
    <property type="entry name" value="Radical_SAM"/>
    <property type="match status" value="1"/>
</dbReference>
<keyword evidence="11" id="KW-1185">Reference proteome</keyword>
<feature type="binding site" evidence="8">
    <location>
        <begin position="41"/>
        <end position="43"/>
    </location>
    <ligand>
        <name>S-adenosyl-L-methionine</name>
        <dbReference type="ChEBI" id="CHEBI:59789"/>
    </ligand>
</feature>
<dbReference type="EMBL" id="JACRTP010000018">
    <property type="protein sequence ID" value="MBC8630086.1"/>
    <property type="molecule type" value="Genomic_DNA"/>
</dbReference>
<protein>
    <recommendedName>
        <fullName evidence="8">7-carboxy-7-deazaguanine synthase</fullName>
        <shortName evidence="8">CDG synthase</shortName>
        <ecNumber evidence="8">4.3.99.3</ecNumber>
    </recommendedName>
    <alternativeName>
        <fullName evidence="8">Queuosine biosynthesis protein QueE</fullName>
    </alternativeName>
</protein>
<name>A0ABR7PF83_9FIRM</name>
<gene>
    <name evidence="8 10" type="primary">queE</name>
    <name evidence="10" type="ORF">H8712_16075</name>
</gene>
<evidence type="ECO:0000259" key="9">
    <source>
        <dbReference type="PROSITE" id="PS51918"/>
    </source>
</evidence>
<dbReference type="InterPro" id="IPR024924">
    <property type="entry name" value="7-CO-7-deazaguanine_synth-like"/>
</dbReference>
<feature type="binding site" evidence="8">
    <location>
        <position position="35"/>
    </location>
    <ligand>
        <name>[4Fe-4S] cluster</name>
        <dbReference type="ChEBI" id="CHEBI:49883"/>
        <note>4Fe-4S-S-AdoMet</note>
    </ligand>
</feature>
<comment type="cofactor">
    <cofactor evidence="8">
        <name>[4Fe-4S] cluster</name>
        <dbReference type="ChEBI" id="CHEBI:49883"/>
    </cofactor>
    <text evidence="8">Binds 1 [4Fe-4S] cluster. The cluster is coordinated with 3 cysteines and an exchangeable S-adenosyl-L-methionine.</text>
</comment>
<accession>A0ABR7PF83</accession>
<sequence>MSTQAIYDVVEIFTSINGEGPLVGQLAVFIRMKGCNLSCSYCDTKWANETDAPAREMTANQIYQTILESGIKNVTLTGGEPLYRPFIKELLKLLASDSSLHIEIETNGSINLEPFCDLGTSVSFTMDYKLSCSNMEQKMCLNNFSILEPKDTVKFVVGSLADCQKAFEIIQSYQLEGRCHIYLSPVFGMIEPSQIVEFMKQNKMNGINLQIQMHKVIWDPEERGV</sequence>
<dbReference type="Proteomes" id="UP000661649">
    <property type="component" value="Unassembled WGS sequence"/>
</dbReference>
<dbReference type="SUPFAM" id="SSF102114">
    <property type="entry name" value="Radical SAM enzymes"/>
    <property type="match status" value="1"/>
</dbReference>
<evidence type="ECO:0000313" key="10">
    <source>
        <dbReference type="EMBL" id="MBC8630086.1"/>
    </source>
</evidence>
<comment type="cofactor">
    <cofactor evidence="8">
        <name>S-adenosyl-L-methionine</name>
        <dbReference type="ChEBI" id="CHEBI:59789"/>
    </cofactor>
    <text evidence="8">Binds 1 S-adenosyl-L-methionine per subunit.</text>
</comment>
<feature type="binding site" evidence="8">
    <location>
        <position position="39"/>
    </location>
    <ligand>
        <name>[4Fe-4S] cluster</name>
        <dbReference type="ChEBI" id="CHEBI:49883"/>
        <note>4Fe-4S-S-AdoMet</note>
    </ligand>
</feature>
<dbReference type="CDD" id="cd01335">
    <property type="entry name" value="Radical_SAM"/>
    <property type="match status" value="1"/>
</dbReference>
<evidence type="ECO:0000256" key="3">
    <source>
        <dbReference type="ARBA" id="ARBA00022723"/>
    </source>
</evidence>
<comment type="cofactor">
    <cofactor evidence="8">
        <name>Mg(2+)</name>
        <dbReference type="ChEBI" id="CHEBI:18420"/>
    </cofactor>
</comment>
<evidence type="ECO:0000256" key="8">
    <source>
        <dbReference type="HAMAP-Rule" id="MF_00917"/>
    </source>
</evidence>
<dbReference type="Gene3D" id="3.20.20.70">
    <property type="entry name" value="Aldolase class I"/>
    <property type="match status" value="1"/>
</dbReference>
<reference evidence="10 11" key="1">
    <citation type="submission" date="2020-08" db="EMBL/GenBank/DDBJ databases">
        <title>Genome public.</title>
        <authorList>
            <person name="Liu C."/>
            <person name="Sun Q."/>
        </authorList>
    </citation>
    <scope>NUCLEOTIDE SEQUENCE [LARGE SCALE GENOMIC DNA]</scope>
    <source>
        <strain evidence="10 11">3_YM_SP_D4_24.mj</strain>
    </source>
</reference>
<comment type="caution">
    <text evidence="10">The sequence shown here is derived from an EMBL/GenBank/DDBJ whole genome shotgun (WGS) entry which is preliminary data.</text>
</comment>
<evidence type="ECO:0000256" key="6">
    <source>
        <dbReference type="ARBA" id="ARBA00023014"/>
    </source>
</evidence>
<dbReference type="PANTHER" id="PTHR42836">
    <property type="entry name" value="7-CARBOXY-7-DEAZAGUANINE SYNTHASE"/>
    <property type="match status" value="1"/>
</dbReference>
<dbReference type="PROSITE" id="PS51918">
    <property type="entry name" value="RADICAL_SAM"/>
    <property type="match status" value="1"/>
</dbReference>
<dbReference type="InterPro" id="IPR013785">
    <property type="entry name" value="Aldolase_TIM"/>
</dbReference>
<dbReference type="HAMAP" id="MF_00917">
    <property type="entry name" value="QueE"/>
    <property type="match status" value="1"/>
</dbReference>
<keyword evidence="2 8" id="KW-0949">S-adenosyl-L-methionine</keyword>
<dbReference type="PIRSF" id="PIRSF000370">
    <property type="entry name" value="QueE"/>
    <property type="match status" value="1"/>
</dbReference>
<comment type="function">
    <text evidence="8">Catalyzes the complex heterocyclic radical-mediated conversion of 6-carboxy-5,6,7,8-tetrahydropterin (CPH4) to 7-carboxy-7-deazaguanine (CDG), a step common to the biosynthetic pathways of all 7-deazapurine-containing compounds.</text>
</comment>
<feature type="binding site" evidence="8">
    <location>
        <begin position="16"/>
        <end position="18"/>
    </location>
    <ligand>
        <name>substrate</name>
    </ligand>
</feature>
<comment type="similarity">
    <text evidence="8">Belongs to the radical SAM superfamily. 7-carboxy-7-deazaguanine synthase family.</text>
</comment>
<dbReference type="EC" id="4.3.99.3" evidence="8"/>
<evidence type="ECO:0000256" key="5">
    <source>
        <dbReference type="ARBA" id="ARBA00023004"/>
    </source>
</evidence>
<evidence type="ECO:0000313" key="11">
    <source>
        <dbReference type="Proteomes" id="UP000661649"/>
    </source>
</evidence>